<dbReference type="PANTHER" id="PTHR43356:SF2">
    <property type="entry name" value="PHOSPHATE ACETYLTRANSFERASE"/>
    <property type="match status" value="1"/>
</dbReference>
<feature type="domain" description="Phosphate acetyl/butaryl transferase" evidence="4">
    <location>
        <begin position="79"/>
        <end position="292"/>
    </location>
</feature>
<dbReference type="eggNOG" id="COG0280">
    <property type="taxonomic scope" value="Bacteria"/>
</dbReference>
<dbReference type="GeneID" id="86822403"/>
<dbReference type="InterPro" id="IPR002505">
    <property type="entry name" value="PTA_PTB"/>
</dbReference>
<protein>
    <recommendedName>
        <fullName evidence="4">Phosphate acetyl/butaryl transferase domain-containing protein</fullName>
    </recommendedName>
</protein>
<keyword evidence="2" id="KW-0808">Transferase</keyword>
<dbReference type="RefSeq" id="WP_005950960.1">
    <property type="nucleotide sequence ID" value="NZ_CP136423.1"/>
</dbReference>
<dbReference type="InterPro" id="IPR012147">
    <property type="entry name" value="P_Ac_Bu_trans"/>
</dbReference>
<dbReference type="SUPFAM" id="SSF53659">
    <property type="entry name" value="Isocitrate/Isopropylmalate dehydrogenase-like"/>
    <property type="match status" value="1"/>
</dbReference>
<dbReference type="HOGENOM" id="CLU_056531_0_0_9"/>
<keyword evidence="3" id="KW-0012">Acyltransferase</keyword>
<evidence type="ECO:0000256" key="3">
    <source>
        <dbReference type="ARBA" id="ARBA00023315"/>
    </source>
</evidence>
<gene>
    <name evidence="5" type="ORF">RUMHYD_03068</name>
</gene>
<evidence type="ECO:0000313" key="5">
    <source>
        <dbReference type="EMBL" id="EEG48082.1"/>
    </source>
</evidence>
<evidence type="ECO:0000256" key="1">
    <source>
        <dbReference type="ARBA" id="ARBA00005656"/>
    </source>
</evidence>
<dbReference type="Gene3D" id="3.40.718.10">
    <property type="entry name" value="Isopropylmalate Dehydrogenase"/>
    <property type="match status" value="1"/>
</dbReference>
<dbReference type="PIRSF" id="PIRSF000428">
    <property type="entry name" value="P_Ac_trans"/>
    <property type="match status" value="1"/>
</dbReference>
<dbReference type="GO" id="GO:0016746">
    <property type="term" value="F:acyltransferase activity"/>
    <property type="evidence" value="ECO:0007669"/>
    <property type="project" value="UniProtKB-KW"/>
</dbReference>
<reference evidence="5 6" key="2">
    <citation type="submission" date="2009-02" db="EMBL/GenBank/DDBJ databases">
        <title>Draft genome sequence of Blautia hydrogenotrophica DSM 10507 (Ruminococcus hydrogenotrophicus DSM 10507).</title>
        <authorList>
            <person name="Sudarsanam P."/>
            <person name="Ley R."/>
            <person name="Guruge J."/>
            <person name="Turnbaugh P.J."/>
            <person name="Mahowald M."/>
            <person name="Liep D."/>
            <person name="Gordon J."/>
        </authorList>
    </citation>
    <scope>NUCLEOTIDE SEQUENCE [LARGE SCALE GENOMIC DNA]</scope>
    <source>
        <strain evidence="6">DSM 10507 / JCM 14656 / S5a33</strain>
    </source>
</reference>
<dbReference type="AlphaFoldDB" id="C0CQB5"/>
<sequence length="302" mass="31949">MKNFKELIDKVKSQGPFTIAVAAADDKEVLGAVKLAMDLGFVNPVLVGDEVKIKEIISELNMDAGKCQIVHDSDAASAAAKAVSIVKSGEAQVLVKGMVNTSVYMRAILNRDNGLRTGRLISLTAVYEMPCYHKLIFGTDSGINTAPNLEQKKDILTNALLAMESMGFQNPKVAVLAANEMVDPKIPATSDAAALVEMAKEGAFPPCIIEGPLSFDIAFDAHAAAHKGIESKVSGDPDLLVFPNIESGNMLGKSWLQFNQAKWAGIVLGASSPVVLGSRSDTPEIKLNSIALGCLAAANQKK</sequence>
<reference evidence="5 6" key="1">
    <citation type="submission" date="2009-01" db="EMBL/GenBank/DDBJ databases">
        <authorList>
            <person name="Fulton L."/>
            <person name="Clifton S."/>
            <person name="Fulton B."/>
            <person name="Xu J."/>
            <person name="Minx P."/>
            <person name="Pepin K.H."/>
            <person name="Johnson M."/>
            <person name="Bhonagiri V."/>
            <person name="Nash W.E."/>
            <person name="Mardis E.R."/>
            <person name="Wilson R.K."/>
        </authorList>
    </citation>
    <scope>NUCLEOTIDE SEQUENCE [LARGE SCALE GENOMIC DNA]</scope>
    <source>
        <strain evidence="6">DSM 10507 / JCM 14656 / S5a33</strain>
    </source>
</reference>
<dbReference type="Pfam" id="PF01515">
    <property type="entry name" value="PTA_PTB"/>
    <property type="match status" value="2"/>
</dbReference>
<dbReference type="PATRIC" id="fig|476272.21.peg.1201"/>
<feature type="domain" description="Phosphate acetyl/butaryl transferase" evidence="4">
    <location>
        <begin position="4"/>
        <end position="74"/>
    </location>
</feature>
<comment type="caution">
    <text evidence="5">The sequence shown here is derived from an EMBL/GenBank/DDBJ whole genome shotgun (WGS) entry which is preliminary data.</text>
</comment>
<dbReference type="EMBL" id="ACBZ01000165">
    <property type="protein sequence ID" value="EEG48082.1"/>
    <property type="molecule type" value="Genomic_DNA"/>
</dbReference>
<organism evidence="5 6">
    <name type="scientific">Blautia hydrogenotrophica (strain DSM 10507 / JCM 14656 / S5a33)</name>
    <name type="common">Ruminococcus hydrogenotrophicus</name>
    <dbReference type="NCBI Taxonomy" id="476272"/>
    <lineage>
        <taxon>Bacteria</taxon>
        <taxon>Bacillati</taxon>
        <taxon>Bacillota</taxon>
        <taxon>Clostridia</taxon>
        <taxon>Lachnospirales</taxon>
        <taxon>Lachnospiraceae</taxon>
        <taxon>Blautia</taxon>
    </lineage>
</organism>
<evidence type="ECO:0000313" key="6">
    <source>
        <dbReference type="Proteomes" id="UP000003100"/>
    </source>
</evidence>
<accession>C0CQB5</accession>
<dbReference type="NCBIfam" id="NF006045">
    <property type="entry name" value="PRK08190.1"/>
    <property type="match status" value="1"/>
</dbReference>
<keyword evidence="6" id="KW-1185">Reference proteome</keyword>
<dbReference type="InterPro" id="IPR050500">
    <property type="entry name" value="Phos_Acetyltrans/Butyryltrans"/>
</dbReference>
<evidence type="ECO:0000259" key="4">
    <source>
        <dbReference type="Pfam" id="PF01515"/>
    </source>
</evidence>
<dbReference type="PANTHER" id="PTHR43356">
    <property type="entry name" value="PHOSPHATE ACETYLTRANSFERASE"/>
    <property type="match status" value="1"/>
</dbReference>
<dbReference type="Proteomes" id="UP000003100">
    <property type="component" value="Unassembled WGS sequence"/>
</dbReference>
<comment type="similarity">
    <text evidence="1">Belongs to the phosphate acetyltransferase and butyryltransferase family.</text>
</comment>
<evidence type="ECO:0000256" key="2">
    <source>
        <dbReference type="ARBA" id="ARBA00022679"/>
    </source>
</evidence>
<name>C0CQB5_BLAHS</name>
<proteinExistence type="inferred from homology"/>